<keyword evidence="4" id="KW-1185">Reference proteome</keyword>
<accession>A0AB34IYC9</accession>
<gene>
    <name evidence="3" type="ORF">AB1Y20_006646</name>
</gene>
<organism evidence="3 4">
    <name type="scientific">Prymnesium parvum</name>
    <name type="common">Toxic golden alga</name>
    <dbReference type="NCBI Taxonomy" id="97485"/>
    <lineage>
        <taxon>Eukaryota</taxon>
        <taxon>Haptista</taxon>
        <taxon>Haptophyta</taxon>
        <taxon>Prymnesiophyceae</taxon>
        <taxon>Prymnesiales</taxon>
        <taxon>Prymnesiaceae</taxon>
        <taxon>Prymnesium</taxon>
    </lineage>
</organism>
<sequence length="572" mass="63013">MRPTYQEVPRGPGLCVRRCELVGDEEHAGEAAAAAGQAGRVSRKRHAGAHEASAPSQRARAERQTEESSPPPSLRRIQQDDATRCAHGTVLASAYPFAERCTPRTCPGWELAMYALILLKVCLPAASASREETDLAMHAAFPASALNLTGSRLASAVNEAPATLGLVLQTLRHLAVSHMSEIAHFADVLPTWCMHEVCMSPEMLHRFLLRIYHCDPRYCPHRTRRWVCFRPQVNLILEQVELRSLLASVSAHLADELGAAQLPSGLSHWWELWRMRASISLPAVFISDLAASAVQPAPAAMPCGPSDGMNNGPCPGAEPSTEIGQLQAEVSRLQAELGRANTELESARAALASKLSVECPFSAEGFQAAASALMAELDHAVEHPREATDLLFAGGLTGLLTMDKVKTVHRAQERQIWRLTHEVLDAALSRLPELKDELEKQMITRRGLVLAKLRKSFLFVIELARTRTQKDAAACVLPWALAVQQVALNVPPSAMEGLRAVLGHSVSYRRAWQFLRDLTVVIVRSYPTWWPGKCVGFADDNFQKERHRTRQRLGQYNNMDTNVLQQADFSIS</sequence>
<feature type="compositionally biased region" description="Low complexity" evidence="2">
    <location>
        <begin position="30"/>
        <end position="39"/>
    </location>
</feature>
<evidence type="ECO:0000256" key="2">
    <source>
        <dbReference type="SAM" id="MobiDB-lite"/>
    </source>
</evidence>
<dbReference type="Proteomes" id="UP001515480">
    <property type="component" value="Unassembled WGS sequence"/>
</dbReference>
<protein>
    <submittedName>
        <fullName evidence="3">Uncharacterized protein</fullName>
    </submittedName>
</protein>
<keyword evidence="1" id="KW-0175">Coiled coil</keyword>
<evidence type="ECO:0000313" key="3">
    <source>
        <dbReference type="EMBL" id="KAL1510328.1"/>
    </source>
</evidence>
<comment type="caution">
    <text evidence="3">The sequence shown here is derived from an EMBL/GenBank/DDBJ whole genome shotgun (WGS) entry which is preliminary data.</text>
</comment>
<dbReference type="AlphaFoldDB" id="A0AB34IYC9"/>
<evidence type="ECO:0000256" key="1">
    <source>
        <dbReference type="SAM" id="Coils"/>
    </source>
</evidence>
<feature type="coiled-coil region" evidence="1">
    <location>
        <begin position="323"/>
        <end position="350"/>
    </location>
</feature>
<reference evidence="3 4" key="1">
    <citation type="journal article" date="2024" name="Science">
        <title>Giant polyketide synthase enzymes in the biosynthesis of giant marine polyether toxins.</title>
        <authorList>
            <person name="Fallon T.R."/>
            <person name="Shende V.V."/>
            <person name="Wierzbicki I.H."/>
            <person name="Pendleton A.L."/>
            <person name="Watervoot N.F."/>
            <person name="Auber R.P."/>
            <person name="Gonzalez D.J."/>
            <person name="Wisecaver J.H."/>
            <person name="Moore B.S."/>
        </authorList>
    </citation>
    <scope>NUCLEOTIDE SEQUENCE [LARGE SCALE GENOMIC DNA]</scope>
    <source>
        <strain evidence="3 4">12B1</strain>
    </source>
</reference>
<dbReference type="EMBL" id="JBGBPQ010000015">
    <property type="protein sequence ID" value="KAL1510328.1"/>
    <property type="molecule type" value="Genomic_DNA"/>
</dbReference>
<proteinExistence type="predicted"/>
<name>A0AB34IYC9_PRYPA</name>
<feature type="region of interest" description="Disordered" evidence="2">
    <location>
        <begin position="26"/>
        <end position="80"/>
    </location>
</feature>
<evidence type="ECO:0000313" key="4">
    <source>
        <dbReference type="Proteomes" id="UP001515480"/>
    </source>
</evidence>